<dbReference type="AlphaFoldDB" id="A0AAQ3KWG1"/>
<reference evidence="2 3" key="1">
    <citation type="submission" date="2023-10" db="EMBL/GenBank/DDBJ databases">
        <title>Chromosome-scale genome assembly provides insights into flower coloration mechanisms of Canna indica.</title>
        <authorList>
            <person name="Li C."/>
        </authorList>
    </citation>
    <scope>NUCLEOTIDE SEQUENCE [LARGE SCALE GENOMIC DNA]</scope>
    <source>
        <tissue evidence="2">Flower</tissue>
    </source>
</reference>
<protein>
    <recommendedName>
        <fullName evidence="1">Di19 C-terminal domain-containing protein</fullName>
    </recommendedName>
</protein>
<gene>
    <name evidence="2" type="ORF">Cni_G24596</name>
</gene>
<dbReference type="Proteomes" id="UP001327560">
    <property type="component" value="Chromosome 8"/>
</dbReference>
<feature type="domain" description="Di19 C-terminal" evidence="1">
    <location>
        <begin position="30"/>
        <end position="105"/>
    </location>
</feature>
<accession>A0AAQ3KWG1</accession>
<dbReference type="InterPro" id="IPR033347">
    <property type="entry name" value="Di19"/>
</dbReference>
<name>A0AAQ3KWG1_9LILI</name>
<evidence type="ECO:0000259" key="1">
    <source>
        <dbReference type="Pfam" id="PF14571"/>
    </source>
</evidence>
<proteinExistence type="predicted"/>
<dbReference type="Pfam" id="PF14571">
    <property type="entry name" value="Di19_C"/>
    <property type="match status" value="1"/>
</dbReference>
<keyword evidence="3" id="KW-1185">Reference proteome</keyword>
<dbReference type="PANTHER" id="PTHR31875">
    <property type="entry name" value="PROTEIN DEHYDRATION-INDUCED 19"/>
    <property type="match status" value="1"/>
</dbReference>
<dbReference type="EMBL" id="CP136897">
    <property type="protein sequence ID" value="WOL15815.1"/>
    <property type="molecule type" value="Genomic_DNA"/>
</dbReference>
<evidence type="ECO:0000313" key="3">
    <source>
        <dbReference type="Proteomes" id="UP001327560"/>
    </source>
</evidence>
<sequence length="110" mass="12351">MPQKSKFHKGSSDFYSVFSMMRKDSYDGNIPSSTAPDPLLQSFIFNFPVADSLDDERSESSDQVSLADKISDQKVVECIEPSGSYEDQEGARRSEFAQELLLSTIFNYTS</sequence>
<dbReference type="InterPro" id="IPR027935">
    <property type="entry name" value="Di19_C"/>
</dbReference>
<evidence type="ECO:0000313" key="2">
    <source>
        <dbReference type="EMBL" id="WOL15815.1"/>
    </source>
</evidence>
<organism evidence="2 3">
    <name type="scientific">Canna indica</name>
    <name type="common">Indian-shot</name>
    <dbReference type="NCBI Taxonomy" id="4628"/>
    <lineage>
        <taxon>Eukaryota</taxon>
        <taxon>Viridiplantae</taxon>
        <taxon>Streptophyta</taxon>
        <taxon>Embryophyta</taxon>
        <taxon>Tracheophyta</taxon>
        <taxon>Spermatophyta</taxon>
        <taxon>Magnoliopsida</taxon>
        <taxon>Liliopsida</taxon>
        <taxon>Zingiberales</taxon>
        <taxon>Cannaceae</taxon>
        <taxon>Canna</taxon>
    </lineage>
</organism>
<dbReference type="PANTHER" id="PTHR31875:SF26">
    <property type="entry name" value="PROTEIN DEHYDRATION-INDUCED 19-RELATED"/>
    <property type="match status" value="1"/>
</dbReference>